<gene>
    <name evidence="2" type="ORF">SCOCK_210088</name>
</gene>
<keyword evidence="3" id="KW-1185">Reference proteome</keyword>
<comment type="caution">
    <text evidence="2">The sequence shown here is derived from an EMBL/GenBank/DDBJ whole genome shotgun (WGS) entry which is preliminary data.</text>
</comment>
<dbReference type="AlphaFoldDB" id="A0A9W4GRE6"/>
<name>A0A9W4GRE6_9ACTN</name>
<evidence type="ECO:0000313" key="3">
    <source>
        <dbReference type="Proteomes" id="UP001152519"/>
    </source>
</evidence>
<dbReference type="Proteomes" id="UP001152519">
    <property type="component" value="Unassembled WGS sequence"/>
</dbReference>
<feature type="compositionally biased region" description="Basic residues" evidence="1">
    <location>
        <begin position="274"/>
        <end position="284"/>
    </location>
</feature>
<proteinExistence type="predicted"/>
<feature type="region of interest" description="Disordered" evidence="1">
    <location>
        <begin position="1"/>
        <end position="102"/>
    </location>
</feature>
<dbReference type="EMBL" id="CAJSLV010000050">
    <property type="protein sequence ID" value="CAG6393648.1"/>
    <property type="molecule type" value="Genomic_DNA"/>
</dbReference>
<protein>
    <submittedName>
        <fullName evidence="2">Uncharacterized protein</fullName>
    </submittedName>
</protein>
<sequence>MPVTRGIPKNDPSGPCASSSSGRVDAGTGRRSAEQAMASKASSIDRCHGLIPCPRSAPSTARVRSNRRRASAPEAPVAHASASRYSTRRAWGPSWDGAAGKAAGAGARCSSATHRSAAAVNASCCCGRAPPASTTPARAPPGPAPSSSGNRPRRRSRGSAAAPGCTILRRRPGSRQRTHRAPQSMCSPVDGPIPLPRPWNTAPAWRSNRKGANSFFMTAVIQDHVVHHARLPRGPPTETARQAATPVPVKATTMLTPPGLAAEEGPAGTPATRPRLRNRAQRPVRSARRAGCGVVAIEGGACLGGAGGAGEVAGRVAVAAVDDAGRAVLGSGVHPLFDLPGRGDAGPLGGHLVVGLAVDRFAQGRRGAEVDRGGQDPEPAPFAALAGQVDLQVVPPRVIGFPAAAFHHREQVLPVREGHVDQWPVGLRQRCRLRGLFWDLAVAHPSTLVRFSVRFHEWNAAPHCARLVSRATGP</sequence>
<reference evidence="2" key="1">
    <citation type="submission" date="2021-05" db="EMBL/GenBank/DDBJ databases">
        <authorList>
            <person name="Arsene-Ploetze F."/>
        </authorList>
    </citation>
    <scope>NUCLEOTIDE SEQUENCE</scope>
    <source>
        <strain evidence="2">DSM 42138</strain>
    </source>
</reference>
<accession>A0A9W4GRE6</accession>
<organism evidence="2 3">
    <name type="scientific">Actinacidiphila cocklensis</name>
    <dbReference type="NCBI Taxonomy" id="887465"/>
    <lineage>
        <taxon>Bacteria</taxon>
        <taxon>Bacillati</taxon>
        <taxon>Actinomycetota</taxon>
        <taxon>Actinomycetes</taxon>
        <taxon>Kitasatosporales</taxon>
        <taxon>Streptomycetaceae</taxon>
        <taxon>Actinacidiphila</taxon>
    </lineage>
</organism>
<feature type="compositionally biased region" description="Basic residues" evidence="1">
    <location>
        <begin position="168"/>
        <end position="180"/>
    </location>
</feature>
<evidence type="ECO:0000313" key="2">
    <source>
        <dbReference type="EMBL" id="CAG6393648.1"/>
    </source>
</evidence>
<feature type="region of interest" description="Disordered" evidence="1">
    <location>
        <begin position="132"/>
        <end position="194"/>
    </location>
</feature>
<feature type="region of interest" description="Disordered" evidence="1">
    <location>
        <begin position="257"/>
        <end position="284"/>
    </location>
</feature>
<evidence type="ECO:0000256" key="1">
    <source>
        <dbReference type="SAM" id="MobiDB-lite"/>
    </source>
</evidence>